<dbReference type="InterPro" id="IPR009078">
    <property type="entry name" value="Ferritin-like_SF"/>
</dbReference>
<dbReference type="PANTHER" id="PTHR31053">
    <property type="entry name" value="MAGNESIUM-PROTOPORPHYRIN IX MONOMETHYL ESTER [OXIDATIVE] CYCLASE, CHLOROPLASTIC"/>
    <property type="match status" value="1"/>
</dbReference>
<dbReference type="InterPro" id="IPR008434">
    <property type="entry name" value="AcsF"/>
</dbReference>
<gene>
    <name evidence="10 12" type="primary">acsF</name>
    <name evidence="13" type="ORF">DA73_0226295</name>
    <name evidence="12" type="ORF">DA73_0400003540</name>
</gene>
<feature type="domain" description="Rubrerythrin diiron-binding" evidence="11">
    <location>
        <begin position="89"/>
        <end position="222"/>
    </location>
</feature>
<dbReference type="PANTHER" id="PTHR31053:SF2">
    <property type="entry name" value="MAGNESIUM-PROTOPORPHYRIN IX MONOMETHYL ESTER [OXIDATIVE] CYCLASE, CHLOROPLASTIC"/>
    <property type="match status" value="1"/>
</dbReference>
<dbReference type="EC" id="1.14.13.81" evidence="10"/>
<dbReference type="GO" id="GO:0036068">
    <property type="term" value="P:light-independent chlorophyll biosynthetic process"/>
    <property type="evidence" value="ECO:0007669"/>
    <property type="project" value="UniProtKB-UniRule"/>
</dbReference>
<keyword evidence="4 10" id="KW-0479">Metal-binding</keyword>
<keyword evidence="14" id="KW-1185">Reference proteome</keyword>
<evidence type="ECO:0000256" key="5">
    <source>
        <dbReference type="ARBA" id="ARBA00022857"/>
    </source>
</evidence>
<dbReference type="AlphaFoldDB" id="A0A0C1RBX2"/>
<keyword evidence="3 10" id="KW-0602">Photosynthesis</keyword>
<comment type="catalytic activity">
    <reaction evidence="9 10">
        <text>Mg-protoporphyrin IX 13-monomethyl ester + 3 NADPH + 3 O2 + 2 H(+) = 3,8-divinyl protochlorophyllide a + 3 NADP(+) + 5 H2O</text>
        <dbReference type="Rhea" id="RHEA:33235"/>
        <dbReference type="ChEBI" id="CHEBI:15377"/>
        <dbReference type="ChEBI" id="CHEBI:15378"/>
        <dbReference type="ChEBI" id="CHEBI:15379"/>
        <dbReference type="ChEBI" id="CHEBI:57783"/>
        <dbReference type="ChEBI" id="CHEBI:58349"/>
        <dbReference type="ChEBI" id="CHEBI:58632"/>
        <dbReference type="ChEBI" id="CHEBI:60491"/>
        <dbReference type="EC" id="1.14.13.81"/>
    </reaction>
</comment>
<comment type="pathway">
    <text evidence="10">Porphyrin-containing compound metabolism; chlorophyll biosynthesis (light-independent).</text>
</comment>
<reference evidence="13" key="1">
    <citation type="journal article" date="2015" name="Genome Announc.">
        <title>Draft Genome Sequence of Tolypothrix boutellei Strain VB521301.</title>
        <authorList>
            <person name="Chandrababunaidu M.M."/>
            <person name="Singh D."/>
            <person name="Sen D."/>
            <person name="Bhan S."/>
            <person name="Das S."/>
            <person name="Gupta A."/>
            <person name="Adhikary S.P."/>
            <person name="Tripathy S."/>
        </authorList>
    </citation>
    <scope>NUCLEOTIDE SEQUENCE</scope>
    <source>
        <strain evidence="13">VB521301</strain>
    </source>
</reference>
<dbReference type="InterPro" id="IPR003251">
    <property type="entry name" value="Rr_diiron-bd_dom"/>
</dbReference>
<keyword evidence="7 10" id="KW-0408">Iron</keyword>
<evidence type="ECO:0000313" key="12">
    <source>
        <dbReference type="EMBL" id="KAF3884650.1"/>
    </source>
</evidence>
<evidence type="ECO:0000256" key="10">
    <source>
        <dbReference type="HAMAP-Rule" id="MF_01840"/>
    </source>
</evidence>
<dbReference type="UniPathway" id="UPA00670"/>
<dbReference type="Pfam" id="PF02915">
    <property type="entry name" value="Rubrerythrin"/>
    <property type="match status" value="1"/>
</dbReference>
<dbReference type="GO" id="GO:0005506">
    <property type="term" value="F:iron ion binding"/>
    <property type="evidence" value="ECO:0007669"/>
    <property type="project" value="UniProtKB-UniRule"/>
</dbReference>
<dbReference type="EMBL" id="JHEG04000001">
    <property type="protein sequence ID" value="KAF3884650.1"/>
    <property type="molecule type" value="Genomic_DNA"/>
</dbReference>
<dbReference type="RefSeq" id="WP_038086706.1">
    <property type="nucleotide sequence ID" value="NZ_JHEG04000001.1"/>
</dbReference>
<protein>
    <recommendedName>
        <fullName evidence="10">Magnesium-protoporphyrin IX monomethyl ester [oxidative] cyclase</fullName>
        <shortName evidence="10">Mg-protoporphyrin IX monomethyl ester oxidative cyclase</shortName>
        <ecNumber evidence="10">1.14.13.81</ecNumber>
    </recommendedName>
</protein>
<dbReference type="CDD" id="cd01047">
    <property type="entry name" value="ACSF"/>
    <property type="match status" value="1"/>
</dbReference>
<comment type="caution">
    <text evidence="13">The sequence shown here is derived from an EMBL/GenBank/DDBJ whole genome shotgun (WGS) entry which is preliminary data.</text>
</comment>
<evidence type="ECO:0000256" key="6">
    <source>
        <dbReference type="ARBA" id="ARBA00023002"/>
    </source>
</evidence>
<dbReference type="Proteomes" id="UP000029738">
    <property type="component" value="Unassembled WGS sequence"/>
</dbReference>
<evidence type="ECO:0000259" key="11">
    <source>
        <dbReference type="Pfam" id="PF02915"/>
    </source>
</evidence>
<name>A0A0C1RBX2_9CYAN</name>
<evidence type="ECO:0000256" key="1">
    <source>
        <dbReference type="ARBA" id="ARBA00001962"/>
    </source>
</evidence>
<sequence length="367" mass="43541">MVNTLPQSTPKQAKAGIKEPNQETLLTPRFYTTDFEAAASLNVFAQETELKAMLAEMRADYNRHHFVRDETFEQSWEHIDEESRRVFIDYLERSCISEFSGFLLFKELSRRLKERNPLLSEIFHLMARDEARHAGFLNKAMGDFKLSLDLASVTKTRTYTFFPIEWVIYTVYLSEKIGYWRYIIIYHHLQKHPEKQFYPIFRFFESWCQDENRHGDIFKALLRCLPTSRSASTQLKLWNNWKAKLWSRFFLLSVFATHTLTVHERASFYYLLGLEPTEFDRQVVRKTNETAGRAFPVMLNTEHPKFFPLLQRCSDYNLKLVEVDRSSQPKVVKLLRKLPLAIAIIWNLLLVYLIKPIDTEALRFTVR</sequence>
<evidence type="ECO:0000313" key="13">
    <source>
        <dbReference type="EMBL" id="KIE09805.1"/>
    </source>
</evidence>
<comment type="similarity">
    <text evidence="2 10">Belongs to the AcsF family.</text>
</comment>
<comment type="function">
    <text evidence="10">Catalyzes the formation of the isocyclic ring in chlorophyll biosynthesis. Mediates the cyclase reaction, which results in the formation of divinylprotochlorophyllide (Pchlide) characteristic of all chlorophylls from magnesium-protoporphyrin IX 13-monomethyl ester (MgPMME).</text>
</comment>
<evidence type="ECO:0000256" key="9">
    <source>
        <dbReference type="ARBA" id="ARBA00049231"/>
    </source>
</evidence>
<accession>A0A0C1RBX2</accession>
<keyword evidence="5 10" id="KW-0521">NADP</keyword>
<dbReference type="STRING" id="1479485.DA73_0226295"/>
<evidence type="ECO:0000256" key="3">
    <source>
        <dbReference type="ARBA" id="ARBA00022531"/>
    </source>
</evidence>
<dbReference type="NCBIfam" id="TIGR02029">
    <property type="entry name" value="AcsF"/>
    <property type="match status" value="1"/>
</dbReference>
<evidence type="ECO:0000313" key="14">
    <source>
        <dbReference type="Proteomes" id="UP000029738"/>
    </source>
</evidence>
<dbReference type="GO" id="GO:0048529">
    <property type="term" value="F:magnesium-protoporphyrin IX monomethyl ester (oxidative) cyclase activity"/>
    <property type="evidence" value="ECO:0007669"/>
    <property type="project" value="UniProtKB-UniRule"/>
</dbReference>
<dbReference type="GO" id="GO:0015979">
    <property type="term" value="P:photosynthesis"/>
    <property type="evidence" value="ECO:0007669"/>
    <property type="project" value="UniProtKB-UniRule"/>
</dbReference>
<dbReference type="NCBIfam" id="NF010172">
    <property type="entry name" value="PRK13654.1"/>
    <property type="match status" value="1"/>
</dbReference>
<keyword evidence="8 10" id="KW-0149">Chlorophyll biosynthesis</keyword>
<dbReference type="OrthoDB" id="141643at2"/>
<dbReference type="SUPFAM" id="SSF47240">
    <property type="entry name" value="Ferritin-like"/>
    <property type="match status" value="1"/>
</dbReference>
<proteinExistence type="inferred from homology"/>
<dbReference type="HAMAP" id="MF_01840">
    <property type="entry name" value="AcsF"/>
    <property type="match status" value="1"/>
</dbReference>
<keyword evidence="6 10" id="KW-0560">Oxidoreductase</keyword>
<comment type="cofactor">
    <cofactor evidence="1 10">
        <name>Fe cation</name>
        <dbReference type="ChEBI" id="CHEBI:24875"/>
    </cofactor>
</comment>
<reference evidence="12" key="2">
    <citation type="submission" date="2019-11" db="EMBL/GenBank/DDBJ databases">
        <title>Improved Assembly of Tolypothrix boutellei genome.</title>
        <authorList>
            <person name="Sarangi A.N."/>
            <person name="Mukherjee M."/>
            <person name="Ghosh S."/>
            <person name="Singh D."/>
            <person name="Das A."/>
            <person name="Kant S."/>
            <person name="Prusty A."/>
            <person name="Tripathy S."/>
        </authorList>
    </citation>
    <scope>NUCLEOTIDE SEQUENCE</scope>
    <source>
        <strain evidence="12">VB521301</strain>
    </source>
</reference>
<organism evidence="13">
    <name type="scientific">Tolypothrix bouteillei VB521301</name>
    <dbReference type="NCBI Taxonomy" id="1479485"/>
    <lineage>
        <taxon>Bacteria</taxon>
        <taxon>Bacillati</taxon>
        <taxon>Cyanobacteriota</taxon>
        <taxon>Cyanophyceae</taxon>
        <taxon>Nostocales</taxon>
        <taxon>Tolypothrichaceae</taxon>
        <taxon>Tolypothrix</taxon>
    </lineage>
</organism>
<evidence type="ECO:0000256" key="4">
    <source>
        <dbReference type="ARBA" id="ARBA00022723"/>
    </source>
</evidence>
<evidence type="ECO:0000256" key="2">
    <source>
        <dbReference type="ARBA" id="ARBA00006550"/>
    </source>
</evidence>
<evidence type="ECO:0000256" key="7">
    <source>
        <dbReference type="ARBA" id="ARBA00023004"/>
    </source>
</evidence>
<dbReference type="EMBL" id="JHEG02000054">
    <property type="protein sequence ID" value="KIE09805.1"/>
    <property type="molecule type" value="Genomic_DNA"/>
</dbReference>
<evidence type="ECO:0000256" key="8">
    <source>
        <dbReference type="ARBA" id="ARBA00023171"/>
    </source>
</evidence>